<feature type="domain" description="UspA" evidence="1">
    <location>
        <begin position="19"/>
        <end position="151"/>
    </location>
</feature>
<dbReference type="CDD" id="cd00293">
    <property type="entry name" value="USP-like"/>
    <property type="match status" value="1"/>
</dbReference>
<gene>
    <name evidence="2" type="ORF">H9L09_15275</name>
</gene>
<dbReference type="AlphaFoldDB" id="A0A7G9R8F5"/>
<proteinExistence type="predicted"/>
<protein>
    <submittedName>
        <fullName evidence="2">Universal stress protein</fullName>
    </submittedName>
</protein>
<dbReference type="KEGG" id="nmes:H9L09_15275"/>
<reference evidence="2 3" key="1">
    <citation type="submission" date="2020-08" db="EMBL/GenBank/DDBJ databases">
        <title>Genome sequence of Nocardioides mesophilus KACC 16243T.</title>
        <authorList>
            <person name="Hyun D.-W."/>
            <person name="Bae J.-W."/>
        </authorList>
    </citation>
    <scope>NUCLEOTIDE SEQUENCE [LARGE SCALE GENOMIC DNA]</scope>
    <source>
        <strain evidence="2 3">KACC 16243</strain>
    </source>
</reference>
<organism evidence="2 3">
    <name type="scientific">Nocardioides mesophilus</name>
    <dbReference type="NCBI Taxonomy" id="433659"/>
    <lineage>
        <taxon>Bacteria</taxon>
        <taxon>Bacillati</taxon>
        <taxon>Actinomycetota</taxon>
        <taxon>Actinomycetes</taxon>
        <taxon>Propionibacteriales</taxon>
        <taxon>Nocardioidaceae</taxon>
        <taxon>Nocardioides</taxon>
    </lineage>
</organism>
<evidence type="ECO:0000313" key="2">
    <source>
        <dbReference type="EMBL" id="QNN51880.1"/>
    </source>
</evidence>
<dbReference type="Gene3D" id="3.40.50.620">
    <property type="entry name" value="HUPs"/>
    <property type="match status" value="2"/>
</dbReference>
<sequence length="332" mass="35447">MSMSTRTPQEQRAETAASRVVVGVDPDGRSTSAVSWAAREADHPGGSLTLVTAYPTLNTLSVRPEAASPARIEAQAQRDIEHLLRGLEIGRAETKIVVDAGTATQLLLDTAATADLLVIGRRALSKAHRLTATSTSVAVAGRSPVPTVVVPEHWVQLVKRTAPIVVGVEMPELPPPGRPKGDTLSVGTDEAVLEFAAARADRLGVALVVVSAWDVPSLYAWSPDDITECRTRYDEQLEALVTPWRERYPELEITVEAVAETPTDAVVDASHVAQLAVVGRHTSPRHLGGFHVGSTARAVLHHAEVPIAVVPALSRAGGRRHGHPEDVWTPTY</sequence>
<dbReference type="EMBL" id="CP060713">
    <property type="protein sequence ID" value="QNN51880.1"/>
    <property type="molecule type" value="Genomic_DNA"/>
</dbReference>
<dbReference type="PANTHER" id="PTHR31964:SF113">
    <property type="entry name" value="USPA DOMAIN-CONTAINING PROTEIN"/>
    <property type="match status" value="1"/>
</dbReference>
<feature type="domain" description="UspA" evidence="1">
    <location>
        <begin position="189"/>
        <end position="311"/>
    </location>
</feature>
<dbReference type="Proteomes" id="UP000515947">
    <property type="component" value="Chromosome"/>
</dbReference>
<keyword evidence="3" id="KW-1185">Reference proteome</keyword>
<name>A0A7G9R8F5_9ACTN</name>
<dbReference type="InterPro" id="IPR014729">
    <property type="entry name" value="Rossmann-like_a/b/a_fold"/>
</dbReference>
<dbReference type="RefSeq" id="WP_187577723.1">
    <property type="nucleotide sequence ID" value="NZ_CP060713.1"/>
</dbReference>
<dbReference type="SUPFAM" id="SSF52402">
    <property type="entry name" value="Adenine nucleotide alpha hydrolases-like"/>
    <property type="match status" value="2"/>
</dbReference>
<evidence type="ECO:0000313" key="3">
    <source>
        <dbReference type="Proteomes" id="UP000515947"/>
    </source>
</evidence>
<accession>A0A7G9R8F5</accession>
<evidence type="ECO:0000259" key="1">
    <source>
        <dbReference type="Pfam" id="PF00582"/>
    </source>
</evidence>
<dbReference type="PANTHER" id="PTHR31964">
    <property type="entry name" value="ADENINE NUCLEOTIDE ALPHA HYDROLASES-LIKE SUPERFAMILY PROTEIN"/>
    <property type="match status" value="1"/>
</dbReference>
<dbReference type="Pfam" id="PF00582">
    <property type="entry name" value="Usp"/>
    <property type="match status" value="2"/>
</dbReference>
<dbReference type="InterPro" id="IPR006016">
    <property type="entry name" value="UspA"/>
</dbReference>